<evidence type="ECO:0000313" key="3">
    <source>
        <dbReference type="Proteomes" id="UP000265080"/>
    </source>
</evidence>
<dbReference type="Ensembl" id="ENSAPET00000001998.1">
    <property type="protein sequence ID" value="ENSAPEP00000001952.1"/>
    <property type="gene ID" value="ENSAPEG00000001437.1"/>
</dbReference>
<keyword evidence="3" id="KW-1185">Reference proteome</keyword>
<feature type="compositionally biased region" description="Polar residues" evidence="1">
    <location>
        <begin position="33"/>
        <end position="50"/>
    </location>
</feature>
<feature type="region of interest" description="Disordered" evidence="1">
    <location>
        <begin position="29"/>
        <end position="82"/>
    </location>
</feature>
<organism evidence="2 3">
    <name type="scientific">Amphiprion percula</name>
    <name type="common">Orange clownfish</name>
    <name type="synonym">Lutjanus percula</name>
    <dbReference type="NCBI Taxonomy" id="161767"/>
    <lineage>
        <taxon>Eukaryota</taxon>
        <taxon>Metazoa</taxon>
        <taxon>Chordata</taxon>
        <taxon>Craniata</taxon>
        <taxon>Vertebrata</taxon>
        <taxon>Euteleostomi</taxon>
        <taxon>Actinopterygii</taxon>
        <taxon>Neopterygii</taxon>
        <taxon>Teleostei</taxon>
        <taxon>Neoteleostei</taxon>
        <taxon>Acanthomorphata</taxon>
        <taxon>Ovalentaria</taxon>
        <taxon>Pomacentridae</taxon>
        <taxon>Amphiprion</taxon>
    </lineage>
</organism>
<dbReference type="GO" id="GO:0008092">
    <property type="term" value="F:cytoskeletal protein binding"/>
    <property type="evidence" value="ECO:0007669"/>
    <property type="project" value="TreeGrafter"/>
</dbReference>
<reference evidence="2" key="3">
    <citation type="submission" date="2025-09" db="UniProtKB">
        <authorList>
            <consortium name="Ensembl"/>
        </authorList>
    </citation>
    <scope>IDENTIFICATION</scope>
</reference>
<sequence length="128" mass="14556">IGTIVYDLEKRPVSKKGYSLCARTAARFPPCNKTATPSPQQYQQDQSRSTVVPPGKTPFSSTTQRFSSMPSTAEDSPPGTYAHDVVRNRKVSWPMCFGSPDWSRLPQMDKKKEFLKQRNRVAYLSLYY</sequence>
<proteinExistence type="predicted"/>
<dbReference type="PANTHER" id="PTHR31508">
    <property type="entry name" value="PROTEIN PITCHFORK"/>
    <property type="match status" value="1"/>
</dbReference>
<reference evidence="2 3" key="1">
    <citation type="submission" date="2018-03" db="EMBL/GenBank/DDBJ databases">
        <title>Finding Nemo's genes: A chromosome-scale reference assembly of the genome of the orange clownfish Amphiprion percula.</title>
        <authorList>
            <person name="Lehmann R."/>
        </authorList>
    </citation>
    <scope>NUCLEOTIDE SEQUENCE</scope>
</reference>
<dbReference type="GO" id="GO:0031344">
    <property type="term" value="P:regulation of cell projection organization"/>
    <property type="evidence" value="ECO:0007669"/>
    <property type="project" value="TreeGrafter"/>
</dbReference>
<dbReference type="GeneTree" id="ENSGT00390000001017"/>
<protein>
    <submittedName>
        <fullName evidence="2">Si:ch211-66i15.4</fullName>
    </submittedName>
</protein>
<dbReference type="InterPro" id="IPR033602">
    <property type="entry name" value="CIMAP3"/>
</dbReference>
<reference evidence="2" key="2">
    <citation type="submission" date="2025-08" db="UniProtKB">
        <authorList>
            <consortium name="Ensembl"/>
        </authorList>
    </citation>
    <scope>IDENTIFICATION</scope>
</reference>
<dbReference type="AlphaFoldDB" id="A0A3P8RPC2"/>
<evidence type="ECO:0000256" key="1">
    <source>
        <dbReference type="SAM" id="MobiDB-lite"/>
    </source>
</evidence>
<evidence type="ECO:0000313" key="2">
    <source>
        <dbReference type="Ensembl" id="ENSAPEP00000001952.1"/>
    </source>
</evidence>
<dbReference type="OMA" id="HRHVTWP"/>
<dbReference type="PANTHER" id="PTHR31508:SF2">
    <property type="entry name" value="PROTEIN PITCHFORK"/>
    <property type="match status" value="1"/>
</dbReference>
<accession>A0A3P8RPC2</accession>
<feature type="compositionally biased region" description="Polar residues" evidence="1">
    <location>
        <begin position="58"/>
        <end position="74"/>
    </location>
</feature>
<dbReference type="Proteomes" id="UP000265080">
    <property type="component" value="Chromosome 8"/>
</dbReference>
<name>A0A3P8RPC2_AMPPE</name>